<protein>
    <submittedName>
        <fullName evidence="2">LT_GEWL domain containing protein</fullName>
    </submittedName>
</protein>
<organism evidence="2">
    <name type="scientific">uncultured Caudovirales phage</name>
    <dbReference type="NCBI Taxonomy" id="2100421"/>
    <lineage>
        <taxon>Viruses</taxon>
        <taxon>Duplodnaviria</taxon>
        <taxon>Heunggongvirae</taxon>
        <taxon>Uroviricota</taxon>
        <taxon>Caudoviricetes</taxon>
        <taxon>Peduoviridae</taxon>
        <taxon>Maltschvirus</taxon>
        <taxon>Maltschvirus maltsch</taxon>
    </lineage>
</organism>
<dbReference type="PROSITE" id="PS51257">
    <property type="entry name" value="PROKAR_LIPOPROTEIN"/>
    <property type="match status" value="1"/>
</dbReference>
<feature type="domain" description="Transglycosylase SLT" evidence="1">
    <location>
        <begin position="87"/>
        <end position="151"/>
    </location>
</feature>
<sequence length="170" mass="18972">MRKLTLTSAFIVGALLLTSCNETVSTQEVPTTTPSQVTVVITQPATTTTTTTTMPDLSGVDFTSLARDTYGPCGEFHDLAISVGWSENEWPTLSRVMWRESRCTTDAWNGHDAGLTQINQIHTKWLNQMGYSHPDDMFDPEKNLSFAYSLWNGREENGQCGWTPWSITCK</sequence>
<dbReference type="SUPFAM" id="SSF53955">
    <property type="entry name" value="Lysozyme-like"/>
    <property type="match status" value="1"/>
</dbReference>
<name>A0A6J5N7B7_9CAUD</name>
<evidence type="ECO:0000313" key="2">
    <source>
        <dbReference type="EMBL" id="CAB4154332.1"/>
    </source>
</evidence>
<dbReference type="InterPro" id="IPR008258">
    <property type="entry name" value="Transglycosylase_SLT_dom_1"/>
</dbReference>
<evidence type="ECO:0000259" key="1">
    <source>
        <dbReference type="Pfam" id="PF01464"/>
    </source>
</evidence>
<accession>A0A6J5N7B7</accession>
<dbReference type="Pfam" id="PF01464">
    <property type="entry name" value="SLT"/>
    <property type="match status" value="1"/>
</dbReference>
<dbReference type="InterPro" id="IPR023346">
    <property type="entry name" value="Lysozyme-like_dom_sf"/>
</dbReference>
<proteinExistence type="predicted"/>
<reference evidence="2" key="1">
    <citation type="submission" date="2020-04" db="EMBL/GenBank/DDBJ databases">
        <authorList>
            <person name="Chiriac C."/>
            <person name="Salcher M."/>
            <person name="Ghai R."/>
            <person name="Kavagutti S V."/>
        </authorList>
    </citation>
    <scope>NUCLEOTIDE SEQUENCE</scope>
</reference>
<dbReference type="EMBL" id="LR796612">
    <property type="protein sequence ID" value="CAB4154332.1"/>
    <property type="molecule type" value="Genomic_DNA"/>
</dbReference>
<gene>
    <name evidence="2" type="ORF">UFOVP629_63</name>
</gene>
<dbReference type="Gene3D" id="1.10.530.10">
    <property type="match status" value="1"/>
</dbReference>